<dbReference type="InterPro" id="IPR000760">
    <property type="entry name" value="Inositol_monophosphatase-like"/>
</dbReference>
<dbReference type="OrthoDB" id="10254945at2759"/>
<keyword evidence="5" id="KW-0378">Hydrolase</keyword>
<comment type="catalytic activity">
    <reaction evidence="1 5">
        <text>a myo-inositol phosphate + H2O = myo-inositol + phosphate</text>
        <dbReference type="Rhea" id="RHEA:24056"/>
        <dbReference type="ChEBI" id="CHEBI:15377"/>
        <dbReference type="ChEBI" id="CHEBI:17268"/>
        <dbReference type="ChEBI" id="CHEBI:43474"/>
        <dbReference type="ChEBI" id="CHEBI:84139"/>
        <dbReference type="EC" id="3.1.3.25"/>
    </reaction>
</comment>
<evidence type="ECO:0000256" key="3">
    <source>
        <dbReference type="ARBA" id="ARBA00009759"/>
    </source>
</evidence>
<organism evidence="6 7">
    <name type="scientific">Thamnocephalis sphaerospora</name>
    <dbReference type="NCBI Taxonomy" id="78915"/>
    <lineage>
        <taxon>Eukaryota</taxon>
        <taxon>Fungi</taxon>
        <taxon>Fungi incertae sedis</taxon>
        <taxon>Zoopagomycota</taxon>
        <taxon>Zoopagomycotina</taxon>
        <taxon>Zoopagomycetes</taxon>
        <taxon>Zoopagales</taxon>
        <taxon>Sigmoideomycetaceae</taxon>
        <taxon>Thamnocephalis</taxon>
    </lineage>
</organism>
<feature type="binding site" evidence="4">
    <location>
        <position position="281"/>
    </location>
    <ligand>
        <name>Mg(2+)</name>
        <dbReference type="ChEBI" id="CHEBI:18420"/>
        <label>1</label>
        <note>catalytic</note>
    </ligand>
</feature>
<dbReference type="GO" id="GO:0006021">
    <property type="term" value="P:inositol biosynthetic process"/>
    <property type="evidence" value="ECO:0007669"/>
    <property type="project" value="UniProtKB-UniPathway"/>
</dbReference>
<dbReference type="Proteomes" id="UP000271241">
    <property type="component" value="Unassembled WGS sequence"/>
</dbReference>
<dbReference type="PANTHER" id="PTHR20854:SF4">
    <property type="entry name" value="INOSITOL-1-MONOPHOSPHATASE-RELATED"/>
    <property type="match status" value="1"/>
</dbReference>
<dbReference type="EMBL" id="KZ992684">
    <property type="protein sequence ID" value="RKP07694.1"/>
    <property type="molecule type" value="Genomic_DNA"/>
</dbReference>
<evidence type="ECO:0000256" key="5">
    <source>
        <dbReference type="RuleBase" id="RU364068"/>
    </source>
</evidence>
<keyword evidence="7" id="KW-1185">Reference proteome</keyword>
<dbReference type="AlphaFoldDB" id="A0A4P9XNY6"/>
<dbReference type="PANTHER" id="PTHR20854">
    <property type="entry name" value="INOSITOL MONOPHOSPHATASE"/>
    <property type="match status" value="1"/>
</dbReference>
<feature type="binding site" evidence="4">
    <location>
        <position position="101"/>
    </location>
    <ligand>
        <name>Mg(2+)</name>
        <dbReference type="ChEBI" id="CHEBI:18420"/>
        <label>1</label>
        <note>catalytic</note>
    </ligand>
</feature>
<dbReference type="Gene3D" id="3.40.190.80">
    <property type="match status" value="1"/>
</dbReference>
<dbReference type="GO" id="GO:0008934">
    <property type="term" value="F:inositol monophosphate 1-phosphatase activity"/>
    <property type="evidence" value="ECO:0007669"/>
    <property type="project" value="InterPro"/>
</dbReference>
<dbReference type="InterPro" id="IPR033942">
    <property type="entry name" value="IMPase"/>
</dbReference>
<dbReference type="CDD" id="cd01639">
    <property type="entry name" value="IMPase"/>
    <property type="match status" value="1"/>
</dbReference>
<dbReference type="Gene3D" id="3.30.540.10">
    <property type="entry name" value="Fructose-1,6-Bisphosphatase, subunit A, domain 1"/>
    <property type="match status" value="1"/>
</dbReference>
<accession>A0A4P9XNY6</accession>
<dbReference type="Pfam" id="PF00459">
    <property type="entry name" value="Inositol_P"/>
    <property type="match status" value="2"/>
</dbReference>
<dbReference type="SUPFAM" id="SSF56655">
    <property type="entry name" value="Carbohydrate phosphatase"/>
    <property type="match status" value="1"/>
</dbReference>
<dbReference type="STRING" id="78915.A0A4P9XNY6"/>
<keyword evidence="4 5" id="KW-0479">Metal-binding</keyword>
<gene>
    <name evidence="6" type="ORF">THASP1DRAFT_30490</name>
</gene>
<evidence type="ECO:0000313" key="6">
    <source>
        <dbReference type="EMBL" id="RKP07694.1"/>
    </source>
</evidence>
<keyword evidence="4 5" id="KW-0460">Magnesium</keyword>
<dbReference type="GO" id="GO:0007165">
    <property type="term" value="P:signal transduction"/>
    <property type="evidence" value="ECO:0007669"/>
    <property type="project" value="TreeGrafter"/>
</dbReference>
<reference evidence="7" key="1">
    <citation type="journal article" date="2018" name="Nat. Microbiol.">
        <title>Leveraging single-cell genomics to expand the fungal tree of life.</title>
        <authorList>
            <person name="Ahrendt S.R."/>
            <person name="Quandt C.A."/>
            <person name="Ciobanu D."/>
            <person name="Clum A."/>
            <person name="Salamov A."/>
            <person name="Andreopoulos B."/>
            <person name="Cheng J.F."/>
            <person name="Woyke T."/>
            <person name="Pelin A."/>
            <person name="Henrissat B."/>
            <person name="Reynolds N.K."/>
            <person name="Benny G.L."/>
            <person name="Smith M.E."/>
            <person name="James T.Y."/>
            <person name="Grigoriev I.V."/>
        </authorList>
    </citation>
    <scope>NUCLEOTIDE SEQUENCE [LARGE SCALE GENOMIC DNA]</scope>
    <source>
        <strain evidence="7">RSA 1356</strain>
    </source>
</reference>
<name>A0A4P9XNY6_9FUNG</name>
<protein>
    <recommendedName>
        <fullName evidence="5">Inositol-1-monophosphatase</fullName>
        <ecNumber evidence="5">3.1.3.25</ecNumber>
    </recommendedName>
</protein>
<evidence type="ECO:0000313" key="7">
    <source>
        <dbReference type="Proteomes" id="UP000271241"/>
    </source>
</evidence>
<comment type="similarity">
    <text evidence="3 5">Belongs to the inositol monophosphatase superfamily.</text>
</comment>
<dbReference type="PRINTS" id="PR00377">
    <property type="entry name" value="IMPHPHTASES"/>
</dbReference>
<dbReference type="GO" id="GO:0046872">
    <property type="term" value="F:metal ion binding"/>
    <property type="evidence" value="ECO:0007669"/>
    <property type="project" value="UniProtKB-KW"/>
</dbReference>
<sequence length="368" mass="38828">MVATPLTKEQTLVLRSYCDFAVELAQEAGATIREAFRQRHGYPLATGTAVVTSSADSCDASEIDIKDGNSADLVTAADRAVERRLRERIAARFPAHSCVGEEFGAEGGQGVQLGREPTWIMDPIGEPTRCSAPSPIHNADDSACIFGGEPVVFRRFPFVAVSIGVVVDGELAVGVVFNPILGELYTAVRGDGAYLNRTARLPLHSRPLASRLADCLVGVEFGAMRDAATLPAKSRSIQRLAAAGQGHCHGVRCTGSAALNLCLVARGALDLYWEIGIHCWDVAAGALIVQEASGGSVWHGAGWHAPLDDDALAAPVAPTSKVPTAFHLLQRKVLAIRGHGGSTHVPAHAHQLAAEALSLVEDLDQESD</sequence>
<dbReference type="UniPathway" id="UPA00823">
    <property type="reaction ID" value="UER00788"/>
</dbReference>
<comment type="pathway">
    <text evidence="5">Polyol metabolism; myo-inositol biosynthesis; myo-inositol from D-glucose 6-phosphate: step 2/2.</text>
</comment>
<proteinExistence type="inferred from homology"/>
<dbReference type="EC" id="3.1.3.25" evidence="5"/>
<evidence type="ECO:0000256" key="1">
    <source>
        <dbReference type="ARBA" id="ARBA00001033"/>
    </source>
</evidence>
<comment type="cofactor">
    <cofactor evidence="2 4 5">
        <name>Mg(2+)</name>
        <dbReference type="ChEBI" id="CHEBI:18420"/>
    </cofactor>
</comment>
<evidence type="ECO:0000256" key="2">
    <source>
        <dbReference type="ARBA" id="ARBA00001946"/>
    </source>
</evidence>
<evidence type="ECO:0000256" key="4">
    <source>
        <dbReference type="PIRSR" id="PIRSR600760-2"/>
    </source>
</evidence>